<accession>M0B1V9</accession>
<keyword evidence="1" id="KW-0678">Repressor</keyword>
<keyword evidence="2" id="KW-0805">Transcription regulation</keyword>
<evidence type="ECO:0000313" key="7">
    <source>
        <dbReference type="EMBL" id="ELZ04775.1"/>
    </source>
</evidence>
<comment type="caution">
    <text evidence="7">The sequence shown here is derived from an EMBL/GenBank/DDBJ whole genome shotgun (WGS) entry which is preliminary data.</text>
</comment>
<protein>
    <submittedName>
        <fullName evidence="7">TetR family transcriptional regulator</fullName>
    </submittedName>
</protein>
<dbReference type="PATRIC" id="fig|1227492.4.peg.626"/>
<gene>
    <name evidence="7" type="ORF">C482_03236</name>
</gene>
<dbReference type="PANTHER" id="PTHR43479:SF11">
    <property type="entry name" value="ACREF_ENVCD OPERON REPRESSOR-RELATED"/>
    <property type="match status" value="1"/>
</dbReference>
<dbReference type="STRING" id="1227492.C482_03236"/>
<dbReference type="Proteomes" id="UP000011693">
    <property type="component" value="Unassembled WGS sequence"/>
</dbReference>
<evidence type="ECO:0000256" key="5">
    <source>
        <dbReference type="PROSITE-ProRule" id="PRU00335"/>
    </source>
</evidence>
<organism evidence="7 8">
    <name type="scientific">Natrialba chahannaoensis JCM 10990</name>
    <dbReference type="NCBI Taxonomy" id="1227492"/>
    <lineage>
        <taxon>Archaea</taxon>
        <taxon>Methanobacteriati</taxon>
        <taxon>Methanobacteriota</taxon>
        <taxon>Stenosarchaea group</taxon>
        <taxon>Halobacteria</taxon>
        <taxon>Halobacteriales</taxon>
        <taxon>Natrialbaceae</taxon>
        <taxon>Natrialba</taxon>
    </lineage>
</organism>
<dbReference type="InterPro" id="IPR050624">
    <property type="entry name" value="HTH-type_Tx_Regulator"/>
</dbReference>
<dbReference type="Pfam" id="PF13977">
    <property type="entry name" value="TetR_C_6"/>
    <property type="match status" value="1"/>
</dbReference>
<dbReference type="EMBL" id="AOIN01000023">
    <property type="protein sequence ID" value="ELZ04775.1"/>
    <property type="molecule type" value="Genomic_DNA"/>
</dbReference>
<dbReference type="RefSeq" id="WP_006166042.1">
    <property type="nucleotide sequence ID" value="NZ_AOIN01000023.1"/>
</dbReference>
<keyword evidence="8" id="KW-1185">Reference proteome</keyword>
<dbReference type="PANTHER" id="PTHR43479">
    <property type="entry name" value="ACREF/ENVCD OPERON REPRESSOR-RELATED"/>
    <property type="match status" value="1"/>
</dbReference>
<keyword evidence="3 5" id="KW-0238">DNA-binding</keyword>
<dbReference type="SUPFAM" id="SSF46689">
    <property type="entry name" value="Homeodomain-like"/>
    <property type="match status" value="1"/>
</dbReference>
<evidence type="ECO:0000256" key="2">
    <source>
        <dbReference type="ARBA" id="ARBA00023015"/>
    </source>
</evidence>
<dbReference type="GO" id="GO:0003677">
    <property type="term" value="F:DNA binding"/>
    <property type="evidence" value="ECO:0007669"/>
    <property type="project" value="UniProtKB-UniRule"/>
</dbReference>
<dbReference type="InterPro" id="IPR036271">
    <property type="entry name" value="Tet_transcr_reg_TetR-rel_C_sf"/>
</dbReference>
<feature type="domain" description="HTH tetR-type" evidence="6">
    <location>
        <begin position="18"/>
        <end position="78"/>
    </location>
</feature>
<feature type="DNA-binding region" description="H-T-H motif" evidence="5">
    <location>
        <begin position="41"/>
        <end position="60"/>
    </location>
</feature>
<proteinExistence type="predicted"/>
<sequence length="209" mass="24194">MADTSDTDHTATIAEERDDTTEAIMEAVYLALSKHGYPETTMSRIAAEFEKSKSLLYYHYDGKEEILNDFFAFVCEELETSFEEESDDDPYEQLIDLLNRVLPADLNDEALQFRQAFFEIRSQAPHNQSYYDQIKRTDEIFITALTTILERGIESGRFVDVEPAQQAEYIFSTVYGIMERGVTLEDRDLIEQNRAVLIDQLERTLLVDE</sequence>
<evidence type="ECO:0000313" key="8">
    <source>
        <dbReference type="Proteomes" id="UP000011693"/>
    </source>
</evidence>
<evidence type="ECO:0000256" key="1">
    <source>
        <dbReference type="ARBA" id="ARBA00022491"/>
    </source>
</evidence>
<reference evidence="7 8" key="1">
    <citation type="journal article" date="2014" name="PLoS Genet.">
        <title>Phylogenetically driven sequencing of extremely halophilic archaea reveals strategies for static and dynamic osmo-response.</title>
        <authorList>
            <person name="Becker E.A."/>
            <person name="Seitzer P.M."/>
            <person name="Tritt A."/>
            <person name="Larsen D."/>
            <person name="Krusor M."/>
            <person name="Yao A.I."/>
            <person name="Wu D."/>
            <person name="Madern D."/>
            <person name="Eisen J.A."/>
            <person name="Darling A.E."/>
            <person name="Facciotti M.T."/>
        </authorList>
    </citation>
    <scope>NUCLEOTIDE SEQUENCE [LARGE SCALE GENOMIC DNA]</scope>
    <source>
        <strain evidence="7 8">JCM 10990</strain>
    </source>
</reference>
<dbReference type="PROSITE" id="PS50977">
    <property type="entry name" value="HTH_TETR_2"/>
    <property type="match status" value="1"/>
</dbReference>
<dbReference type="InterPro" id="IPR001647">
    <property type="entry name" value="HTH_TetR"/>
</dbReference>
<dbReference type="Pfam" id="PF00440">
    <property type="entry name" value="TetR_N"/>
    <property type="match status" value="1"/>
</dbReference>
<keyword evidence="4" id="KW-0804">Transcription</keyword>
<name>M0B1V9_9EURY</name>
<dbReference type="SUPFAM" id="SSF48498">
    <property type="entry name" value="Tetracyclin repressor-like, C-terminal domain"/>
    <property type="match status" value="1"/>
</dbReference>
<dbReference type="InterPro" id="IPR039538">
    <property type="entry name" value="BetI_C"/>
</dbReference>
<dbReference type="AlphaFoldDB" id="M0B1V9"/>
<dbReference type="OrthoDB" id="135877at2157"/>
<dbReference type="Gene3D" id="1.10.357.10">
    <property type="entry name" value="Tetracycline Repressor, domain 2"/>
    <property type="match status" value="1"/>
</dbReference>
<dbReference type="InterPro" id="IPR009057">
    <property type="entry name" value="Homeodomain-like_sf"/>
</dbReference>
<evidence type="ECO:0000256" key="4">
    <source>
        <dbReference type="ARBA" id="ARBA00023163"/>
    </source>
</evidence>
<evidence type="ECO:0000259" key="6">
    <source>
        <dbReference type="PROSITE" id="PS50977"/>
    </source>
</evidence>
<evidence type="ECO:0000256" key="3">
    <source>
        <dbReference type="ARBA" id="ARBA00023125"/>
    </source>
</evidence>